<dbReference type="GO" id="GO:0009507">
    <property type="term" value="C:chloroplast"/>
    <property type="evidence" value="ECO:0007669"/>
    <property type="project" value="TreeGrafter"/>
</dbReference>
<sequence length="252" mass="27586">MLSLTIPSRSPILLPKTLTLKTLNPFPHLPFPPKTLTLKTLTHRRPRSRSHPPLSSATSDELLELDFSFLESPSAAAAAADAQSRAIASAEVGAGSRVLLSFPTVGFGERVAESAPPCELVVAIHESLLVLSMIKEADDRIRCFQGGIGVVPEKFFPFDAVFVCYFPALGISVDELLGSVAKRCSPGARLVISFDQGRKVIEQKHRQQYPDLVKFDLPDRAALEKAANDHSFQLTEFVDETTFYLAVLKFHG</sequence>
<reference evidence="1" key="2">
    <citation type="submission" date="2023-04" db="EMBL/GenBank/DDBJ databases">
        <authorList>
            <person name="Bruccoleri R.E."/>
            <person name="Oakeley E.J."/>
            <person name="Faust A.-M."/>
            <person name="Dessus-Babus S."/>
            <person name="Altorfer M."/>
            <person name="Burckhardt D."/>
            <person name="Oertli M."/>
            <person name="Naumann U."/>
            <person name="Petersen F."/>
            <person name="Wong J."/>
        </authorList>
    </citation>
    <scope>NUCLEOTIDE SEQUENCE</scope>
    <source>
        <strain evidence="1">GSM-AAB239-AS_SAM_17_03QT</strain>
        <tissue evidence="1">Leaf</tissue>
    </source>
</reference>
<dbReference type="PANTHER" id="PTHR37217">
    <property type="entry name" value="EXPRESSED PROTEIN"/>
    <property type="match status" value="1"/>
</dbReference>
<protein>
    <submittedName>
        <fullName evidence="1">Uncharacterized protein</fullName>
    </submittedName>
</protein>
<dbReference type="SUPFAM" id="SSF53335">
    <property type="entry name" value="S-adenosyl-L-methionine-dependent methyltransferases"/>
    <property type="match status" value="1"/>
</dbReference>
<proteinExistence type="predicted"/>
<dbReference type="AlphaFoldDB" id="A0AAX6EN54"/>
<dbReference type="Proteomes" id="UP001140949">
    <property type="component" value="Unassembled WGS sequence"/>
</dbReference>
<name>A0AAX6EN54_IRIPA</name>
<organism evidence="1 3">
    <name type="scientific">Iris pallida</name>
    <name type="common">Sweet iris</name>
    <dbReference type="NCBI Taxonomy" id="29817"/>
    <lineage>
        <taxon>Eukaryota</taxon>
        <taxon>Viridiplantae</taxon>
        <taxon>Streptophyta</taxon>
        <taxon>Embryophyta</taxon>
        <taxon>Tracheophyta</taxon>
        <taxon>Spermatophyta</taxon>
        <taxon>Magnoliopsida</taxon>
        <taxon>Liliopsida</taxon>
        <taxon>Asparagales</taxon>
        <taxon>Iridaceae</taxon>
        <taxon>Iridoideae</taxon>
        <taxon>Irideae</taxon>
        <taxon>Iris</taxon>
    </lineage>
</organism>
<dbReference type="PANTHER" id="PTHR37217:SF1">
    <property type="entry name" value="EXPRESSED PROTEIN"/>
    <property type="match status" value="1"/>
</dbReference>
<comment type="caution">
    <text evidence="1">The sequence shown here is derived from an EMBL/GenBank/DDBJ whole genome shotgun (WGS) entry which is preliminary data.</text>
</comment>
<reference evidence="1" key="1">
    <citation type="journal article" date="2023" name="GigaByte">
        <title>Genome assembly of the bearded iris, Iris pallida Lam.</title>
        <authorList>
            <person name="Bruccoleri R.E."/>
            <person name="Oakeley E.J."/>
            <person name="Faust A.M.E."/>
            <person name="Altorfer M."/>
            <person name="Dessus-Babus S."/>
            <person name="Burckhardt D."/>
            <person name="Oertli M."/>
            <person name="Naumann U."/>
            <person name="Petersen F."/>
            <person name="Wong J."/>
        </authorList>
    </citation>
    <scope>NUCLEOTIDE SEQUENCE</scope>
    <source>
        <strain evidence="1">GSM-AAB239-AS_SAM_17_03QT</strain>
    </source>
</reference>
<evidence type="ECO:0000313" key="1">
    <source>
        <dbReference type="EMBL" id="KAJ6805490.1"/>
    </source>
</evidence>
<dbReference type="EMBL" id="JANAVB010024746">
    <property type="protein sequence ID" value="KAJ6822006.1"/>
    <property type="molecule type" value="Genomic_DNA"/>
</dbReference>
<keyword evidence="3" id="KW-1185">Reference proteome</keyword>
<gene>
    <name evidence="2" type="ORF">M6B38_130290</name>
    <name evidence="1" type="ORF">M6B38_180745</name>
</gene>
<evidence type="ECO:0000313" key="3">
    <source>
        <dbReference type="Proteomes" id="UP001140949"/>
    </source>
</evidence>
<dbReference type="InterPro" id="IPR029063">
    <property type="entry name" value="SAM-dependent_MTases_sf"/>
</dbReference>
<dbReference type="EMBL" id="JANAVB010035418">
    <property type="protein sequence ID" value="KAJ6805490.1"/>
    <property type="molecule type" value="Genomic_DNA"/>
</dbReference>
<evidence type="ECO:0000313" key="2">
    <source>
        <dbReference type="EMBL" id="KAJ6822006.1"/>
    </source>
</evidence>
<accession>A0AAX6EN54</accession>